<feature type="transmembrane region" description="Helical" evidence="9">
    <location>
        <begin position="875"/>
        <end position="895"/>
    </location>
</feature>
<feature type="transmembrane region" description="Helical" evidence="9">
    <location>
        <begin position="977"/>
        <end position="1006"/>
    </location>
</feature>
<dbReference type="STRING" id="40296.A0A0A2KPE8"/>
<feature type="transmembrane region" description="Helical" evidence="9">
    <location>
        <begin position="945"/>
        <end position="965"/>
    </location>
</feature>
<keyword evidence="5 9" id="KW-1133">Transmembrane helix</keyword>
<evidence type="ECO:0000256" key="7">
    <source>
        <dbReference type="ARBA" id="ARBA00035112"/>
    </source>
</evidence>
<dbReference type="GO" id="GO:0043386">
    <property type="term" value="P:mycotoxin biosynthetic process"/>
    <property type="evidence" value="ECO:0007669"/>
    <property type="project" value="InterPro"/>
</dbReference>
<dbReference type="InterPro" id="IPR045035">
    <property type="entry name" value="YSL-like"/>
</dbReference>
<dbReference type="Pfam" id="PF03169">
    <property type="entry name" value="OPT"/>
    <property type="match status" value="1"/>
</dbReference>
<keyword evidence="6 9" id="KW-0472">Membrane</keyword>
<feature type="transmembrane region" description="Helical" evidence="9">
    <location>
        <begin position="776"/>
        <end position="795"/>
    </location>
</feature>
<accession>A0A0A2KPE8</accession>
<keyword evidence="11" id="KW-1185">Reference proteome</keyword>
<evidence type="ECO:0008006" key="12">
    <source>
        <dbReference type="Google" id="ProtNLM"/>
    </source>
</evidence>
<reference evidence="10 11" key="1">
    <citation type="journal article" date="2015" name="Mol. Plant Microbe Interact.">
        <title>Genome, transcriptome, and functional analyses of Penicillium expansum provide new insights into secondary metabolism and pathogenicity.</title>
        <authorList>
            <person name="Ballester A.R."/>
            <person name="Marcet-Houben M."/>
            <person name="Levin E."/>
            <person name="Sela N."/>
            <person name="Selma-Lazaro C."/>
            <person name="Carmona L."/>
            <person name="Wisniewski M."/>
            <person name="Droby S."/>
            <person name="Gonzalez-Candelas L."/>
            <person name="Gabaldon T."/>
        </authorList>
    </citation>
    <scope>NUCLEOTIDE SEQUENCE [LARGE SCALE GENOMIC DNA]</scope>
    <source>
        <strain evidence="10 11">PHI-1</strain>
    </source>
</reference>
<dbReference type="InterPro" id="IPR004813">
    <property type="entry name" value="OPT"/>
</dbReference>
<dbReference type="GO" id="GO:0035673">
    <property type="term" value="F:oligopeptide transmembrane transporter activity"/>
    <property type="evidence" value="ECO:0007669"/>
    <property type="project" value="InterPro"/>
</dbReference>
<sequence>MHLQDTAYTRQPQACQTLRHPNITTLGNLMIVLLDIHIRTRPITTNLGKMAHFKTTSTWFFRNAAKMHEITSKSRNPSDYEKVFPDAPFRDSSDDGESTTDGLLGKREDHGLPKWGLSLRRYWILILAHVTLFVMYLGILGYVYRTARVAGGLRGPNLVFSPAHEAVRYEEIRFAENSQSHGPFSGNPRPEIDKNWHDLLNAENIIIEPEVMKHYGREDIGVALPEGGGYIGTLNVYHELHCIKRLYQFSYPEYYFPNMTKEENEVNRLHNEHCLDFLRQASMCHGDVGLITFQWSPTSRIPVANATTHECVNWKAIDEWTKERTVDMMKPGWLVHPMYGPAYENGEGSKLVWFSLIPEQRNSNIEIGIDSSTMDSEETPQNDPFSPFTNIQPATGNILTLRALVVGCLCGALINCSNLYLGLKAGWTASANLVGSIVGFAVLKPLSPQGLGEKGYFGPQENNIVQTAATAAGGLSNAFISAIPALYQLGLLKTPSADFWRLVAVASTGGYFGLLSAAPLRKLFIYKVAKELHLIFPSSSATAITIRGMHMATDGDAAGQKMMKALGISVVVALSLRVVSQYAIGILWDWHIFTWMASAGIMVDTAMFLESWGWYIELTPAFIGSGMLVGPNVAASFLLGSIIAWGVVGPYIVSRGLAFGTEATSDQAVSYFSLSTGFADANHPSPRYWLLWPGVTTMVTVAFIELLCQWRLIILPIRSLWHLCNTLCTKNCSYKILDKRPTVNNEGIQTPMWLPGLIATILLTCLVMTTQFNMTILETLLALTLAFVLSLLAIYTTGATDTTPLTALTKVSQVTLGLATQGTTGGSIENMQRLNLLGGALTNIGANQACDLMGDFRVGFLLGTPPKTQYAAQMIGTLTAALIAPTMFLLFANAYPCILSTEGSSSSPSLNSNCEFSAPAAAAWRAVAIAVTRSDSAIPASSLHFSAYMAVLTSTMVLLKNFVWVRSWKKVRDFQPNMMVVALAFTLPSTQYGTAMLVGALVAHVWGARRPGQFERYGYAVAAGCMAGEGIGGTINAVLTGLGVDGGRFGVGVGCPGGRC</sequence>
<dbReference type="GO" id="GO:0000329">
    <property type="term" value="C:fungal-type vacuole membrane"/>
    <property type="evidence" value="ECO:0007669"/>
    <property type="project" value="TreeGrafter"/>
</dbReference>
<feature type="transmembrane region" description="Helical" evidence="9">
    <location>
        <begin position="122"/>
        <end position="144"/>
    </location>
</feature>
<evidence type="ECO:0000313" key="10">
    <source>
        <dbReference type="EMBL" id="KGO69687.1"/>
    </source>
</evidence>
<name>A0A0A2KPE8_PENIT</name>
<dbReference type="OMA" id="ACQWKVF"/>
<evidence type="ECO:0000256" key="1">
    <source>
        <dbReference type="ARBA" id="ARBA00004141"/>
    </source>
</evidence>
<feature type="region of interest" description="Disordered" evidence="8">
    <location>
        <begin position="72"/>
        <end position="105"/>
    </location>
</feature>
<feature type="transmembrane region" description="Helical" evidence="9">
    <location>
        <begin position="590"/>
        <end position="609"/>
    </location>
</feature>
<comment type="subcellular location">
    <subcellularLocation>
        <location evidence="1">Membrane</location>
        <topology evidence="1">Multi-pass membrane protein</topology>
    </subcellularLocation>
</comment>
<dbReference type="AlphaFoldDB" id="A0A0A2KPE8"/>
<keyword evidence="3" id="KW-0813">Transport</keyword>
<evidence type="ECO:0000313" key="11">
    <source>
        <dbReference type="Proteomes" id="UP000030104"/>
    </source>
</evidence>
<feature type="compositionally biased region" description="Basic and acidic residues" evidence="8">
    <location>
        <begin position="72"/>
        <end position="93"/>
    </location>
</feature>
<comment type="similarity">
    <text evidence="7">Belongs to the ustYa family.</text>
</comment>
<dbReference type="InterPro" id="IPR021765">
    <property type="entry name" value="UstYa-like"/>
</dbReference>
<feature type="transmembrane region" description="Helical" evidence="9">
    <location>
        <begin position="621"/>
        <end position="648"/>
    </location>
</feature>
<evidence type="ECO:0000256" key="8">
    <source>
        <dbReference type="SAM" id="MobiDB-lite"/>
    </source>
</evidence>
<evidence type="ECO:0000256" key="9">
    <source>
        <dbReference type="SAM" id="Phobius"/>
    </source>
</evidence>
<gene>
    <name evidence="10" type="ORF">PITC_045470</name>
</gene>
<dbReference type="PANTHER" id="PTHR31645:SF3">
    <property type="entry name" value="OLIGOPEPTIDE TRANSPORTER"/>
    <property type="match status" value="1"/>
</dbReference>
<proteinExistence type="inferred from homology"/>
<protein>
    <recommendedName>
        <fullName evidence="12">Oligopeptide transporter OPT superfamily</fullName>
    </recommendedName>
</protein>
<evidence type="ECO:0000256" key="3">
    <source>
        <dbReference type="ARBA" id="ARBA00022448"/>
    </source>
</evidence>
<dbReference type="NCBIfam" id="TIGR00728">
    <property type="entry name" value="OPT_sfam"/>
    <property type="match status" value="1"/>
</dbReference>
<feature type="transmembrane region" description="Helical" evidence="9">
    <location>
        <begin position="499"/>
        <end position="520"/>
    </location>
</feature>
<dbReference type="PANTHER" id="PTHR31645">
    <property type="entry name" value="OLIGOPEPTIDE TRANSPORTER YGL114W-RELATED"/>
    <property type="match status" value="1"/>
</dbReference>
<dbReference type="Proteomes" id="UP000030104">
    <property type="component" value="Unassembled WGS sequence"/>
</dbReference>
<comment type="caution">
    <text evidence="10">The sequence shown here is derived from an EMBL/GenBank/DDBJ whole genome shotgun (WGS) entry which is preliminary data.</text>
</comment>
<comment type="similarity">
    <text evidence="2">Belongs to the oligopeptide OPT transporter family.</text>
</comment>
<organism evidence="10 11">
    <name type="scientific">Penicillium italicum</name>
    <name type="common">Blue mold</name>
    <dbReference type="NCBI Taxonomy" id="40296"/>
    <lineage>
        <taxon>Eukaryota</taxon>
        <taxon>Fungi</taxon>
        <taxon>Dikarya</taxon>
        <taxon>Ascomycota</taxon>
        <taxon>Pezizomycotina</taxon>
        <taxon>Eurotiomycetes</taxon>
        <taxon>Eurotiomycetidae</taxon>
        <taxon>Eurotiales</taxon>
        <taxon>Aspergillaceae</taxon>
        <taxon>Penicillium</taxon>
    </lineage>
</organism>
<dbReference type="Pfam" id="PF11807">
    <property type="entry name" value="UstYa"/>
    <property type="match status" value="1"/>
</dbReference>
<dbReference type="OrthoDB" id="3687641at2759"/>
<dbReference type="PhylomeDB" id="A0A0A2KPE8"/>
<evidence type="ECO:0000256" key="5">
    <source>
        <dbReference type="ARBA" id="ARBA00022989"/>
    </source>
</evidence>
<feature type="transmembrane region" description="Helical" evidence="9">
    <location>
        <begin position="565"/>
        <end position="584"/>
    </location>
</feature>
<feature type="transmembrane region" description="Helical" evidence="9">
    <location>
        <begin position="689"/>
        <end position="708"/>
    </location>
</feature>
<evidence type="ECO:0000256" key="6">
    <source>
        <dbReference type="ARBA" id="ARBA00023136"/>
    </source>
</evidence>
<keyword evidence="4 9" id="KW-0812">Transmembrane</keyword>
<evidence type="ECO:0000256" key="2">
    <source>
        <dbReference type="ARBA" id="ARBA00008807"/>
    </source>
</evidence>
<dbReference type="EMBL" id="JQGA01001127">
    <property type="protein sequence ID" value="KGO69687.1"/>
    <property type="molecule type" value="Genomic_DNA"/>
</dbReference>
<dbReference type="HOGENOM" id="CLU_010539_1_0_1"/>
<evidence type="ECO:0000256" key="4">
    <source>
        <dbReference type="ARBA" id="ARBA00022692"/>
    </source>
</evidence>